<accession>A0A026WXB8</accession>
<dbReference type="Gene3D" id="3.40.50.800">
    <property type="entry name" value="Anticodon-binding domain"/>
    <property type="match status" value="1"/>
</dbReference>
<reference evidence="1 2" key="1">
    <citation type="journal article" date="2014" name="Curr. Biol.">
        <title>The genome of the clonal raider ant Cerapachys biroi.</title>
        <authorList>
            <person name="Oxley P.R."/>
            <person name="Ji L."/>
            <person name="Fetter-Pruneda I."/>
            <person name="McKenzie S.K."/>
            <person name="Li C."/>
            <person name="Hu H."/>
            <person name="Zhang G."/>
            <person name="Kronauer D.J."/>
        </authorList>
    </citation>
    <scope>NUCLEOTIDE SEQUENCE [LARGE SCALE GENOMIC DNA]</scope>
</reference>
<dbReference type="GO" id="GO:0006450">
    <property type="term" value="P:regulation of translational fidelity"/>
    <property type="evidence" value="ECO:0007669"/>
    <property type="project" value="InterPro"/>
</dbReference>
<keyword evidence="2" id="KW-1185">Reference proteome</keyword>
<dbReference type="SUPFAM" id="SSF55681">
    <property type="entry name" value="Class II aaRS and biotin synthetases"/>
    <property type="match status" value="1"/>
</dbReference>
<dbReference type="Proteomes" id="UP000053097">
    <property type="component" value="Unassembled WGS sequence"/>
</dbReference>
<dbReference type="SUPFAM" id="SSF141000">
    <property type="entry name" value="Glu-tRNAGln amidotransferase C subunit"/>
    <property type="match status" value="1"/>
</dbReference>
<gene>
    <name evidence="1" type="ORF">X777_13480</name>
</gene>
<evidence type="ECO:0000313" key="2">
    <source>
        <dbReference type="Proteomes" id="UP000053097"/>
    </source>
</evidence>
<dbReference type="STRING" id="2015173.A0A026WXB8"/>
<protein>
    <submittedName>
        <fullName evidence="1">DNA polymerase subunit gamma-2, mitochondrial</fullName>
    </submittedName>
</protein>
<dbReference type="EMBL" id="KK107078">
    <property type="protein sequence ID" value="EZA60391.1"/>
    <property type="molecule type" value="Genomic_DNA"/>
</dbReference>
<dbReference type="OrthoDB" id="5394539at2759"/>
<organism evidence="1 2">
    <name type="scientific">Ooceraea biroi</name>
    <name type="common">Clonal raider ant</name>
    <name type="synonym">Cerapachys biroi</name>
    <dbReference type="NCBI Taxonomy" id="2015173"/>
    <lineage>
        <taxon>Eukaryota</taxon>
        <taxon>Metazoa</taxon>
        <taxon>Ecdysozoa</taxon>
        <taxon>Arthropoda</taxon>
        <taxon>Hexapoda</taxon>
        <taxon>Insecta</taxon>
        <taxon>Pterygota</taxon>
        <taxon>Neoptera</taxon>
        <taxon>Endopterygota</taxon>
        <taxon>Hymenoptera</taxon>
        <taxon>Apocrita</taxon>
        <taxon>Aculeata</taxon>
        <taxon>Formicoidea</taxon>
        <taxon>Formicidae</taxon>
        <taxon>Dorylinae</taxon>
        <taxon>Ooceraea</taxon>
    </lineage>
</organism>
<dbReference type="InterPro" id="IPR036621">
    <property type="entry name" value="Anticodon-bd_dom_sf"/>
</dbReference>
<dbReference type="OMA" id="YQAIDIR"/>
<evidence type="ECO:0000313" key="1">
    <source>
        <dbReference type="EMBL" id="EZA60391.1"/>
    </source>
</evidence>
<dbReference type="Gene3D" id="3.30.930.10">
    <property type="entry name" value="Bira Bifunctional Protein, Domain 2"/>
    <property type="match status" value="1"/>
</dbReference>
<dbReference type="AlphaFoldDB" id="A0A026WXB8"/>
<sequence>MDAFRRIQRAYGFSRKSVFIFTHGRSAVPAFKTFCSSTVQAERQAAIDSKDDPGKRLAIDEGTIRRIERLALVGFEYEQSKRVLEEAVAFAERLRTARVDETARPMHSTLENEHICLREDVPRAIDRHDVLRNAAVLEAEYLVAPLVTTILRIASPHFLNLCERIFTYGPQGKLLLRNLEEHWYTHCVTMPRYNVFPCDTIADTLQLLRSSSMDSAPFALAVIATSRSAWNEPLLPAGRVSSHKIAKVNVIVDASESKSLLQRKQRERKVWWRKLVQSPSRFVLAEAKKAKGFDVTEIEAQFPFGNITVETITHYPGMRKLFPQTENSKDNVADVHIVEHVTSLDWGCLALLCDSYMSNKSTRAYIHPKLSPYKTVFRIVKREDDADADAEDLNRFVLYLNNMLRTRGISTVLTDVEEIVEMCLIPFIVSVDGTSLKNGIVHVKNRSTTLEEAVHVTDLVQYITLRTC</sequence>
<name>A0A026WXB8_OOCBI</name>
<dbReference type="SUPFAM" id="SSF52954">
    <property type="entry name" value="Class II aaRS ABD-related"/>
    <property type="match status" value="1"/>
</dbReference>
<dbReference type="InterPro" id="IPR045864">
    <property type="entry name" value="aa-tRNA-synth_II/BPL/LPL"/>
</dbReference>
<dbReference type="InterPro" id="IPR036113">
    <property type="entry name" value="Asp/Glu-ADT_sf_sub_c"/>
</dbReference>
<proteinExistence type="predicted"/>